<dbReference type="AlphaFoldDB" id="A0A0E4BV62"/>
<evidence type="ECO:0000313" key="2">
    <source>
        <dbReference type="Proteomes" id="UP000063308"/>
    </source>
</evidence>
<name>A0A0E4BV62_9BRAD</name>
<dbReference type="EMBL" id="AP014685">
    <property type="protein sequence ID" value="BAR61771.1"/>
    <property type="molecule type" value="Genomic_DNA"/>
</dbReference>
<sequence>MGRRWRIRLSLGEAAMKVARAILFGLDRRVIVGAVRVVITDAAPKIILLGADAFLPMPVPPGWDAKAVFAYGQELPFRADEGRLEVVP</sequence>
<organism evidence="1 2">
    <name type="scientific">Bradyrhizobium diazoefficiens</name>
    <dbReference type="NCBI Taxonomy" id="1355477"/>
    <lineage>
        <taxon>Bacteria</taxon>
        <taxon>Pseudomonadati</taxon>
        <taxon>Pseudomonadota</taxon>
        <taxon>Alphaproteobacteria</taxon>
        <taxon>Hyphomicrobiales</taxon>
        <taxon>Nitrobacteraceae</taxon>
        <taxon>Bradyrhizobium</taxon>
    </lineage>
</organism>
<gene>
    <name evidence="1" type="ORF">NK6_8622</name>
</gene>
<proteinExistence type="predicted"/>
<reference evidence="1 2" key="1">
    <citation type="submission" date="2014-11" db="EMBL/GenBank/DDBJ databases">
        <title>Symbiosis island explosion on the genome of extra-slow-growing strains of soybean bradyrhizobia with massive insertion sequences.</title>
        <authorList>
            <person name="Iida T."/>
            <person name="Minamisawa K."/>
        </authorList>
    </citation>
    <scope>NUCLEOTIDE SEQUENCE [LARGE SCALE GENOMIC DNA]</scope>
    <source>
        <strain evidence="1 2">NK6</strain>
    </source>
</reference>
<dbReference type="Proteomes" id="UP000063308">
    <property type="component" value="Chromosome"/>
</dbReference>
<protein>
    <submittedName>
        <fullName evidence="1">Uncharacterized protein</fullName>
    </submittedName>
</protein>
<evidence type="ECO:0000313" key="1">
    <source>
        <dbReference type="EMBL" id="BAR61771.1"/>
    </source>
</evidence>
<accession>A0A0E4BV62</accession>